<feature type="non-terminal residue" evidence="2">
    <location>
        <position position="89"/>
    </location>
</feature>
<dbReference type="Proteomes" id="UP000266841">
    <property type="component" value="Unassembled WGS sequence"/>
</dbReference>
<gene>
    <name evidence="2" type="ORF">THAOC_19584</name>
</gene>
<organism evidence="2 3">
    <name type="scientific">Thalassiosira oceanica</name>
    <name type="common">Marine diatom</name>
    <dbReference type="NCBI Taxonomy" id="159749"/>
    <lineage>
        <taxon>Eukaryota</taxon>
        <taxon>Sar</taxon>
        <taxon>Stramenopiles</taxon>
        <taxon>Ochrophyta</taxon>
        <taxon>Bacillariophyta</taxon>
        <taxon>Coscinodiscophyceae</taxon>
        <taxon>Thalassiosirophycidae</taxon>
        <taxon>Thalassiosirales</taxon>
        <taxon>Thalassiosiraceae</taxon>
        <taxon>Thalassiosira</taxon>
    </lineage>
</organism>
<evidence type="ECO:0000256" key="1">
    <source>
        <dbReference type="SAM" id="MobiDB-lite"/>
    </source>
</evidence>
<feature type="compositionally biased region" description="Gly residues" evidence="1">
    <location>
        <begin position="63"/>
        <end position="83"/>
    </location>
</feature>
<evidence type="ECO:0000313" key="2">
    <source>
        <dbReference type="EMBL" id="EJK60123.1"/>
    </source>
</evidence>
<comment type="caution">
    <text evidence="2">The sequence shown here is derived from an EMBL/GenBank/DDBJ whole genome shotgun (WGS) entry which is preliminary data.</text>
</comment>
<proteinExistence type="predicted"/>
<evidence type="ECO:0000313" key="3">
    <source>
        <dbReference type="Proteomes" id="UP000266841"/>
    </source>
</evidence>
<reference evidence="2 3" key="1">
    <citation type="journal article" date="2012" name="Genome Biol.">
        <title>Genome and low-iron response of an oceanic diatom adapted to chronic iron limitation.</title>
        <authorList>
            <person name="Lommer M."/>
            <person name="Specht M."/>
            <person name="Roy A.S."/>
            <person name="Kraemer L."/>
            <person name="Andreson R."/>
            <person name="Gutowska M.A."/>
            <person name="Wolf J."/>
            <person name="Bergner S.V."/>
            <person name="Schilhabel M.B."/>
            <person name="Klostermeier U.C."/>
            <person name="Beiko R.G."/>
            <person name="Rosenstiel P."/>
            <person name="Hippler M."/>
            <person name="Laroche J."/>
        </authorList>
    </citation>
    <scope>NUCLEOTIDE SEQUENCE [LARGE SCALE GENOMIC DNA]</scope>
    <source>
        <strain evidence="2 3">CCMP1005</strain>
    </source>
</reference>
<accession>K0S245</accession>
<protein>
    <submittedName>
        <fullName evidence="2">Uncharacterized protein</fullName>
    </submittedName>
</protein>
<dbReference type="EMBL" id="AGNL01021506">
    <property type="protein sequence ID" value="EJK60123.1"/>
    <property type="molecule type" value="Genomic_DNA"/>
</dbReference>
<name>K0S245_THAOC</name>
<feature type="region of interest" description="Disordered" evidence="1">
    <location>
        <begin position="39"/>
        <end position="89"/>
    </location>
</feature>
<keyword evidence="3" id="KW-1185">Reference proteome</keyword>
<sequence>MDLGLMYKDDDAILESVFCEIEGLMEEDLEAALVGIGGGAAGMRRTGEDSNGSSMPAPYTDPGDGGAGGGGRGRGTAAGGGGRTAPDPR</sequence>
<dbReference type="AlphaFoldDB" id="K0S245"/>